<evidence type="ECO:0000256" key="1">
    <source>
        <dbReference type="ARBA" id="ARBA00022884"/>
    </source>
</evidence>
<name>A0A9X6ND50_HYPEX</name>
<keyword evidence="1" id="KW-0694">RNA-binding</keyword>
<dbReference type="InterPro" id="IPR004087">
    <property type="entry name" value="KH_dom"/>
</dbReference>
<feature type="region of interest" description="Disordered" evidence="2">
    <location>
        <begin position="383"/>
        <end position="405"/>
    </location>
</feature>
<feature type="domain" description="K Homology" evidence="3">
    <location>
        <begin position="112"/>
        <end position="222"/>
    </location>
</feature>
<dbReference type="SMART" id="SM00322">
    <property type="entry name" value="KH"/>
    <property type="match status" value="1"/>
</dbReference>
<dbReference type="GO" id="GO:0003729">
    <property type="term" value="F:mRNA binding"/>
    <property type="evidence" value="ECO:0007669"/>
    <property type="project" value="TreeGrafter"/>
</dbReference>
<feature type="region of interest" description="Disordered" evidence="2">
    <location>
        <begin position="164"/>
        <end position="186"/>
    </location>
</feature>
<sequence>MSYDESYAKQDAYPEPQQQDGFDDGSGGPAQAASNGHHGHIAATGMPELPSRPAYKLPEETETFIQQAEAELALLGLHSPLVRQLAERELARIKAGEVSEAGYVIVHKDAPIKVVKKFLIPIKEYPKINFVGRILGPKGSTLKGLQASTRSRIMIFGRGSMWDKNKNSGRGSEEYKAKEDEARNSGDPKYAHLNEDLHVYVEITAYPVEAQSRFAHVMSELKKFLDPNHTVPYGQFQDAGIPPPGIRPPMGHGPRGPPPRGYGPPRPPMGARYPPPPRAAPPSAYEAPSYSYNSAAAAQPAAETSYRPAGEAATAAYGYAAYPASEYAAAPAASAYDSQAVQAQQYAAQRQGTAQPAYGQPAAPSSYTPAYAAAAQPSAYGGGYAQPPAAKKPRMAAPYGTPGAY</sequence>
<feature type="compositionally biased region" description="Pro residues" evidence="2">
    <location>
        <begin position="255"/>
        <end position="280"/>
    </location>
</feature>
<feature type="region of interest" description="Disordered" evidence="2">
    <location>
        <begin position="232"/>
        <end position="286"/>
    </location>
</feature>
<dbReference type="InterPro" id="IPR036612">
    <property type="entry name" value="KH_dom_type_1_sf"/>
</dbReference>
<evidence type="ECO:0000256" key="2">
    <source>
        <dbReference type="SAM" id="MobiDB-lite"/>
    </source>
</evidence>
<protein>
    <submittedName>
        <fullName evidence="4">KH domain-containing, RNA-binding, signal transduction-associated protein 1</fullName>
    </submittedName>
</protein>
<evidence type="ECO:0000259" key="3">
    <source>
        <dbReference type="SMART" id="SM00322"/>
    </source>
</evidence>
<dbReference type="PANTHER" id="PTHR11208:SF42">
    <property type="entry name" value="QUAKING RELATED 54B, ISOFORM E"/>
    <property type="match status" value="1"/>
</dbReference>
<comment type="caution">
    <text evidence="4">The sequence shown here is derived from an EMBL/GenBank/DDBJ whole genome shotgun (WGS) entry which is preliminary data.</text>
</comment>
<dbReference type="InterPro" id="IPR045071">
    <property type="entry name" value="BBP-like"/>
</dbReference>
<reference evidence="5" key="1">
    <citation type="submission" date="2017-01" db="EMBL/GenBank/DDBJ databases">
        <title>Comparative genomics of anhydrobiosis in the tardigrade Hypsibius dujardini.</title>
        <authorList>
            <person name="Yoshida Y."/>
            <person name="Koutsovoulos G."/>
            <person name="Laetsch D."/>
            <person name="Stevens L."/>
            <person name="Kumar S."/>
            <person name="Horikawa D."/>
            <person name="Ishino K."/>
            <person name="Komine S."/>
            <person name="Tomita M."/>
            <person name="Blaxter M."/>
            <person name="Arakawa K."/>
        </authorList>
    </citation>
    <scope>NUCLEOTIDE SEQUENCE [LARGE SCALE GENOMIC DNA]</scope>
    <source>
        <strain evidence="5">Z151</strain>
    </source>
</reference>
<feature type="region of interest" description="Disordered" evidence="2">
    <location>
        <begin position="1"/>
        <end position="54"/>
    </location>
</feature>
<dbReference type="PANTHER" id="PTHR11208">
    <property type="entry name" value="RNA-BINDING PROTEIN RELATED"/>
    <property type="match status" value="1"/>
</dbReference>
<dbReference type="SUPFAM" id="SSF54791">
    <property type="entry name" value="Eukaryotic type KH-domain (KH-domain type I)"/>
    <property type="match status" value="1"/>
</dbReference>
<evidence type="ECO:0000313" key="5">
    <source>
        <dbReference type="Proteomes" id="UP000192578"/>
    </source>
</evidence>
<dbReference type="AlphaFoldDB" id="A0A9X6ND50"/>
<dbReference type="Gene3D" id="3.30.1370.10">
    <property type="entry name" value="K Homology domain, type 1"/>
    <property type="match status" value="1"/>
</dbReference>
<keyword evidence="5" id="KW-1185">Reference proteome</keyword>
<dbReference type="GO" id="GO:0005634">
    <property type="term" value="C:nucleus"/>
    <property type="evidence" value="ECO:0007669"/>
    <property type="project" value="TreeGrafter"/>
</dbReference>
<dbReference type="Proteomes" id="UP000192578">
    <property type="component" value="Unassembled WGS sequence"/>
</dbReference>
<dbReference type="InterPro" id="IPR055256">
    <property type="entry name" value="KH_1_KHDC4/BBP-like"/>
</dbReference>
<proteinExistence type="predicted"/>
<accession>A0A9X6ND50</accession>
<dbReference type="OrthoDB" id="6777263at2759"/>
<dbReference type="EMBL" id="MTYJ01000244">
    <property type="protein sequence ID" value="OWA51927.1"/>
    <property type="molecule type" value="Genomic_DNA"/>
</dbReference>
<dbReference type="CDD" id="cd22384">
    <property type="entry name" value="KH-I_KHDRBS"/>
    <property type="match status" value="1"/>
</dbReference>
<evidence type="ECO:0000313" key="4">
    <source>
        <dbReference type="EMBL" id="OWA51927.1"/>
    </source>
</evidence>
<dbReference type="Pfam" id="PF22675">
    <property type="entry name" value="KH-I_KHDC4-BBP"/>
    <property type="match status" value="1"/>
</dbReference>
<gene>
    <name evidence="4" type="ORF">BV898_16387</name>
</gene>
<organism evidence="4 5">
    <name type="scientific">Hypsibius exemplaris</name>
    <name type="common">Freshwater tardigrade</name>
    <dbReference type="NCBI Taxonomy" id="2072580"/>
    <lineage>
        <taxon>Eukaryota</taxon>
        <taxon>Metazoa</taxon>
        <taxon>Ecdysozoa</taxon>
        <taxon>Tardigrada</taxon>
        <taxon>Eutardigrada</taxon>
        <taxon>Parachela</taxon>
        <taxon>Hypsibioidea</taxon>
        <taxon>Hypsibiidae</taxon>
        <taxon>Hypsibius</taxon>
    </lineage>
</organism>
<dbReference type="GO" id="GO:0000381">
    <property type="term" value="P:regulation of alternative mRNA splicing, via spliceosome"/>
    <property type="evidence" value="ECO:0007669"/>
    <property type="project" value="TreeGrafter"/>
</dbReference>